<feature type="domain" description="Peptidoglycan binding-like" evidence="1">
    <location>
        <begin position="82"/>
        <end position="139"/>
    </location>
</feature>
<gene>
    <name evidence="2" type="ORF">A2995_00875</name>
</gene>
<protein>
    <recommendedName>
        <fullName evidence="1">Peptidoglycan binding-like domain-containing protein</fullName>
    </recommendedName>
</protein>
<dbReference type="EMBL" id="MFUP01000004">
    <property type="protein sequence ID" value="OGI88399.1"/>
    <property type="molecule type" value="Genomic_DNA"/>
</dbReference>
<dbReference type="AlphaFoldDB" id="A0A1F6X2R2"/>
<sequence length="1111" mass="113270">MIKTINLKAIMIGILMVSFVFFGLGIASANAFTMSEIDGICVIFSCSTTQRASLEALATDAGTTSTTTLGAYSGLLKKGSKGTAVSSMQQVLLDLGYNLGSYGADGSFGSMTVAAIKAYQANKGLTADGVVGPATWASLQASSGVVTPAPTPTPTPTGSMSVGLAVDNPAATTYVATQATADLAHFTFTGSGTVTNLVFQRIGVSGDTTPSNIYLFDGVTRLTDAASATNTGTVTFNDPSGIFTVSSSKTISIKSDILTGTSGQTLGMKLVSYTVSGATAATTVNISGNLHAIASATLASITAGTVTPSGATVNPGADITLWQSTLTTSTRDITMKKFALRNIGSAPAGSFANFKLYVGGTQVATASGLDSDGYVTFDMTSAPVTLSASKIVRVDGDIVSGASRTVQLSLRNAADIDLYDSSFGVTIVPTSTPWTPSSASTISGSSGGTLTIAKDLSSPSTNLVDAASDSILGIFKVTAYGEPIKIGTIRATFTSSDATITQLRNGRILIGGTQYGSTATLNEDSHGTLAYTSYTLNYTVNPGTPVLLEIRADIFDNDGTNSITAGTDTVNGTIAIGSSNAQRIDSLGSFNAPSSATASNTLTVASTAITLSKNSTYANQNTTLPMSAYKIGAWNIVGSSAEGVTISTLSFDVDEVTVSADDFNESDITNMYVVIKDSAGNIVAQPSPLSTVSATDNNYSLNYNLAKNTSARIELYGDLGSTVTVGEKFKTDLTVTGTSDNGTAVTATSADTDGQTFTYAAATIIATIDASSPVVGIVYDNQTVTSAAYKFVTTTSPFVVTDVTLTVGAGAATAVSYVMLYDGTTLLKTISGGSTTMTFTGLNFNVPANSSKVLTVKYELVTVGPFAGTSGSSLATTMTVFTSTTGGVSDASANDSGQSQENNPASAITTVLASVPTINITPYVGTSTSLTNGTNKNLIKFTITANGGPIEWNFITLKVVKDDATTVATGANAGIALYDVTNGGNTLVAGTFVVGSDVYGAAVCTGGGATCDIKFTPTAVESITTAKTYELRATIAASGAAGDFVSVTLDNDTTDAFVALDQVTDIDADTDAPIIWSDLSEASHATTTDDWTSEFGIKSLPISQTLNYSTS</sequence>
<accession>A0A1F6X2R2</accession>
<dbReference type="InterPro" id="IPR036366">
    <property type="entry name" value="PGBDSf"/>
</dbReference>
<dbReference type="Pfam" id="PF01471">
    <property type="entry name" value="PG_binding_1"/>
    <property type="match status" value="1"/>
</dbReference>
<evidence type="ECO:0000259" key="1">
    <source>
        <dbReference type="Pfam" id="PF01471"/>
    </source>
</evidence>
<dbReference type="InterPro" id="IPR002477">
    <property type="entry name" value="Peptidoglycan-bd-like"/>
</dbReference>
<dbReference type="Proteomes" id="UP000185809">
    <property type="component" value="Unassembled WGS sequence"/>
</dbReference>
<name>A0A1F6X2R2_9BACT</name>
<evidence type="ECO:0000313" key="3">
    <source>
        <dbReference type="Proteomes" id="UP000185809"/>
    </source>
</evidence>
<dbReference type="SUPFAM" id="SSF47090">
    <property type="entry name" value="PGBD-like"/>
    <property type="match status" value="1"/>
</dbReference>
<comment type="caution">
    <text evidence="2">The sequence shown here is derived from an EMBL/GenBank/DDBJ whole genome shotgun (WGS) entry which is preliminary data.</text>
</comment>
<reference evidence="2 3" key="1">
    <citation type="journal article" date="2016" name="Nat. Commun.">
        <title>Thousands of microbial genomes shed light on interconnected biogeochemical processes in an aquifer system.</title>
        <authorList>
            <person name="Anantharaman K."/>
            <person name="Brown C.T."/>
            <person name="Hug L.A."/>
            <person name="Sharon I."/>
            <person name="Castelle C.J."/>
            <person name="Probst A.J."/>
            <person name="Thomas B.C."/>
            <person name="Singh A."/>
            <person name="Wilkins M.J."/>
            <person name="Karaoz U."/>
            <person name="Brodie E.L."/>
            <person name="Williams K.H."/>
            <person name="Hubbard S.S."/>
            <person name="Banfield J.F."/>
        </authorList>
    </citation>
    <scope>NUCLEOTIDE SEQUENCE [LARGE SCALE GENOMIC DNA]</scope>
</reference>
<proteinExistence type="predicted"/>
<organism evidence="2 3">
    <name type="scientific">Candidatus Nomurabacteria bacterium RIFCSPLOWO2_01_FULL_33_24</name>
    <dbReference type="NCBI Taxonomy" id="1801765"/>
    <lineage>
        <taxon>Bacteria</taxon>
        <taxon>Candidatus Nomuraibacteriota</taxon>
    </lineage>
</organism>
<dbReference type="Gene3D" id="1.10.101.10">
    <property type="entry name" value="PGBD-like superfamily/PGBD"/>
    <property type="match status" value="1"/>
</dbReference>
<evidence type="ECO:0000313" key="2">
    <source>
        <dbReference type="EMBL" id="OGI88399.1"/>
    </source>
</evidence>
<dbReference type="InterPro" id="IPR036365">
    <property type="entry name" value="PGBD-like_sf"/>
</dbReference>